<comment type="caution">
    <text evidence="6">The sequence shown here is derived from an EMBL/GenBank/DDBJ whole genome shotgun (WGS) entry which is preliminary data.</text>
</comment>
<dbReference type="GO" id="GO:0030203">
    <property type="term" value="P:glycosaminoglycan metabolic process"/>
    <property type="evidence" value="ECO:0007669"/>
    <property type="project" value="TreeGrafter"/>
</dbReference>
<dbReference type="EC" id="3.2.1.52" evidence="3"/>
<dbReference type="GO" id="GO:0005764">
    <property type="term" value="C:lysosome"/>
    <property type="evidence" value="ECO:0007669"/>
    <property type="project" value="TreeGrafter"/>
</dbReference>
<gene>
    <name evidence="6" type="ORF">SK128_002485</name>
</gene>
<dbReference type="Gene3D" id="3.20.20.80">
    <property type="entry name" value="Glycosidases"/>
    <property type="match status" value="1"/>
</dbReference>
<dbReference type="PANTHER" id="PTHR22600">
    <property type="entry name" value="BETA-HEXOSAMINIDASE"/>
    <property type="match status" value="1"/>
</dbReference>
<dbReference type="InterPro" id="IPR017853">
    <property type="entry name" value="GH"/>
</dbReference>
<dbReference type="GO" id="GO:0006689">
    <property type="term" value="P:ganglioside catabolic process"/>
    <property type="evidence" value="ECO:0007669"/>
    <property type="project" value="TreeGrafter"/>
</dbReference>
<evidence type="ECO:0000256" key="4">
    <source>
        <dbReference type="ARBA" id="ARBA00022801"/>
    </source>
</evidence>
<evidence type="ECO:0000313" key="7">
    <source>
        <dbReference type="Proteomes" id="UP001381693"/>
    </source>
</evidence>
<keyword evidence="7" id="KW-1185">Reference proteome</keyword>
<evidence type="ECO:0000256" key="3">
    <source>
        <dbReference type="ARBA" id="ARBA00012663"/>
    </source>
</evidence>
<dbReference type="EMBL" id="JAXCGZ010001959">
    <property type="protein sequence ID" value="KAK7084871.1"/>
    <property type="molecule type" value="Genomic_DNA"/>
</dbReference>
<reference evidence="6 7" key="1">
    <citation type="submission" date="2023-11" db="EMBL/GenBank/DDBJ databases">
        <title>Halocaridina rubra genome assembly.</title>
        <authorList>
            <person name="Smith C."/>
        </authorList>
    </citation>
    <scope>NUCLEOTIDE SEQUENCE [LARGE SCALE GENOMIC DNA]</scope>
    <source>
        <strain evidence="6">EP-1</strain>
        <tissue evidence="6">Whole</tissue>
    </source>
</reference>
<accession>A0AAN8XIK3</accession>
<dbReference type="AlphaFoldDB" id="A0AAN8XIK3"/>
<organism evidence="6 7">
    <name type="scientific">Halocaridina rubra</name>
    <name type="common">Hawaiian red shrimp</name>
    <dbReference type="NCBI Taxonomy" id="373956"/>
    <lineage>
        <taxon>Eukaryota</taxon>
        <taxon>Metazoa</taxon>
        <taxon>Ecdysozoa</taxon>
        <taxon>Arthropoda</taxon>
        <taxon>Crustacea</taxon>
        <taxon>Multicrustacea</taxon>
        <taxon>Malacostraca</taxon>
        <taxon>Eumalacostraca</taxon>
        <taxon>Eucarida</taxon>
        <taxon>Decapoda</taxon>
        <taxon>Pleocyemata</taxon>
        <taxon>Caridea</taxon>
        <taxon>Atyoidea</taxon>
        <taxon>Atyidae</taxon>
        <taxon>Halocaridina</taxon>
    </lineage>
</organism>
<feature type="domain" description="Glycoside hydrolase family 20 catalytic" evidence="5">
    <location>
        <begin position="3"/>
        <end position="152"/>
    </location>
</feature>
<sequence>MKEKNITGDYNRLEGIYIIKVLDIVSSLPTKNGYLVWQEVFDNGVAIKNDTIVHVWKDRQDPINFKRELAKVTAAGFNTLLSSCWYLNDIAYGDDWYRYYQCDPHDFNGTDTQKNLIIGGEACMWGRYVDGTNVIPRTWPRASTVAEKLWSAAERTNSTTEAAPRLEEHRCRLLDRGFEVEPFGPSFCKSDITA</sequence>
<evidence type="ECO:0000259" key="5">
    <source>
        <dbReference type="Pfam" id="PF00728"/>
    </source>
</evidence>
<dbReference type="Proteomes" id="UP001381693">
    <property type="component" value="Unassembled WGS sequence"/>
</dbReference>
<dbReference type="InterPro" id="IPR015883">
    <property type="entry name" value="Glyco_hydro_20_cat"/>
</dbReference>
<dbReference type="PANTHER" id="PTHR22600:SF21">
    <property type="entry name" value="BETA-HEXOSAMINIDASE A"/>
    <property type="match status" value="1"/>
</dbReference>
<dbReference type="GO" id="GO:0004563">
    <property type="term" value="F:beta-N-acetylhexosaminidase activity"/>
    <property type="evidence" value="ECO:0007669"/>
    <property type="project" value="UniProtKB-EC"/>
</dbReference>
<dbReference type="Pfam" id="PF00728">
    <property type="entry name" value="Glyco_hydro_20"/>
    <property type="match status" value="1"/>
</dbReference>
<dbReference type="SUPFAM" id="SSF51445">
    <property type="entry name" value="(Trans)glycosidases"/>
    <property type="match status" value="1"/>
</dbReference>
<comment type="catalytic activity">
    <reaction evidence="1">
        <text>Hydrolysis of terminal non-reducing N-acetyl-D-hexosamine residues in N-acetyl-beta-D-hexosaminides.</text>
        <dbReference type="EC" id="3.2.1.52"/>
    </reaction>
</comment>
<protein>
    <recommendedName>
        <fullName evidence="3">beta-N-acetylhexosaminidase</fullName>
        <ecNumber evidence="3">3.2.1.52</ecNumber>
    </recommendedName>
</protein>
<dbReference type="GO" id="GO:0005975">
    <property type="term" value="P:carbohydrate metabolic process"/>
    <property type="evidence" value="ECO:0007669"/>
    <property type="project" value="InterPro"/>
</dbReference>
<keyword evidence="4" id="KW-0378">Hydrolase</keyword>
<evidence type="ECO:0000256" key="1">
    <source>
        <dbReference type="ARBA" id="ARBA00001231"/>
    </source>
</evidence>
<proteinExistence type="inferred from homology"/>
<dbReference type="InterPro" id="IPR025705">
    <property type="entry name" value="Beta_hexosaminidase_sua/sub"/>
</dbReference>
<evidence type="ECO:0000313" key="6">
    <source>
        <dbReference type="EMBL" id="KAK7084871.1"/>
    </source>
</evidence>
<evidence type="ECO:0000256" key="2">
    <source>
        <dbReference type="ARBA" id="ARBA00006285"/>
    </source>
</evidence>
<dbReference type="GO" id="GO:0016020">
    <property type="term" value="C:membrane"/>
    <property type="evidence" value="ECO:0007669"/>
    <property type="project" value="TreeGrafter"/>
</dbReference>
<comment type="similarity">
    <text evidence="2">Belongs to the glycosyl hydrolase 20 family.</text>
</comment>
<name>A0AAN8XIK3_HALRR</name>